<evidence type="ECO:0000313" key="3">
    <source>
        <dbReference type="Proteomes" id="UP000734854"/>
    </source>
</evidence>
<gene>
    <name evidence="2" type="ORF">ZIOFF_053221</name>
</gene>
<name>A0A8J5KMX1_ZINOF</name>
<dbReference type="AlphaFoldDB" id="A0A8J5KMX1"/>
<evidence type="ECO:0000256" key="1">
    <source>
        <dbReference type="SAM" id="Coils"/>
    </source>
</evidence>
<feature type="coiled-coil region" evidence="1">
    <location>
        <begin position="218"/>
        <end position="245"/>
    </location>
</feature>
<feature type="coiled-coil region" evidence="1">
    <location>
        <begin position="88"/>
        <end position="129"/>
    </location>
</feature>
<feature type="coiled-coil region" evidence="1">
    <location>
        <begin position="337"/>
        <end position="406"/>
    </location>
</feature>
<dbReference type="PANTHER" id="PTHR47747">
    <property type="entry name" value="RIBONUCLEASE P PROTEIN SUBUNIT P38-LIKE PROTEIN"/>
    <property type="match status" value="1"/>
</dbReference>
<proteinExistence type="predicted"/>
<feature type="coiled-coil region" evidence="1">
    <location>
        <begin position="14"/>
        <end position="41"/>
    </location>
</feature>
<sequence>MAHPEVDNCRAIEFFAMEDKLSRAESEIEELKRRRKEDAQANEKVVSIFAAREQSWMAERQSLRRQIEALLGELCGLKSSDTEYAANLKTLSESLEEESKRRKVLEEKAEFGEQMAEEMRERLKTVTQEHAAELWKHKATLVELLSNQCRMESEMGRALVQVEAAKGKLEMAVREKDAAAEAEAKLSEECAMIRKDCEQKDKILGAVLRKSKLDATEKQVLLNEVKLLRAKKTQAEAEMRRWRKMWESSKRRNGNPKHLLPEYLEAEGKRGRCSSPSMCSDLPLSDGSYEPGTDTILSSSFSDQNHIVYCFVAELDDLQELQDWVRTGNEKHASIIKQRHHAEVEAFIEQMRQKEETLETYQRQVLGKALEIKMLQSHIEGLDRSLSHLREENVKLEVLLLKKEKETELLKEQLSFLFHRHQKSNSSCSLNPGVCQQKPLCSEVKLKERKTGEKYKDSKPKSTGKFTEIKVGNTRLRQMGSNEESEIYKEKEEIGTNHFQEHEKHCREDMSPEPERAEISLQEQAEAASVTLHSPKEEIKEVKEVRINPHTSNEQNGLQEDAAISGKFTSPEPSFIREAYCWKTYVHTFGVSYNIKRLKQQQLVLEKLAGLLTNKQLANMDTINTGGIGAEDRKIDEDKQNMKGFFLMKSLLHKQVKRYQSLEEKTDDLCNRMEDNYQLGSRRDSQGVRTKEQSETLMCYLEETFELQKCVVATGQKFTEMQSKTNSIFSGADAHDKSIGFNLRQFADIIRTIFEQVQKGLELRIARMIGQLEGKLACDSILHR</sequence>
<accession>A0A8J5KMX1</accession>
<dbReference type="EMBL" id="JACMSC010000015">
    <property type="protein sequence ID" value="KAG6484699.1"/>
    <property type="molecule type" value="Genomic_DNA"/>
</dbReference>
<protein>
    <submittedName>
        <fullName evidence="2">Uncharacterized protein</fullName>
    </submittedName>
</protein>
<dbReference type="Proteomes" id="UP000734854">
    <property type="component" value="Unassembled WGS sequence"/>
</dbReference>
<organism evidence="2 3">
    <name type="scientific">Zingiber officinale</name>
    <name type="common">Ginger</name>
    <name type="synonym">Amomum zingiber</name>
    <dbReference type="NCBI Taxonomy" id="94328"/>
    <lineage>
        <taxon>Eukaryota</taxon>
        <taxon>Viridiplantae</taxon>
        <taxon>Streptophyta</taxon>
        <taxon>Embryophyta</taxon>
        <taxon>Tracheophyta</taxon>
        <taxon>Spermatophyta</taxon>
        <taxon>Magnoliopsida</taxon>
        <taxon>Liliopsida</taxon>
        <taxon>Zingiberales</taxon>
        <taxon>Zingiberaceae</taxon>
        <taxon>Zingiber</taxon>
    </lineage>
</organism>
<evidence type="ECO:0000313" key="2">
    <source>
        <dbReference type="EMBL" id="KAG6484699.1"/>
    </source>
</evidence>
<dbReference type="PANTHER" id="PTHR47747:SF2">
    <property type="entry name" value="RIBONUCLEASE P PROTEIN SUBUNIT P38-LIKE PROTEIN"/>
    <property type="match status" value="1"/>
</dbReference>
<keyword evidence="3" id="KW-1185">Reference proteome</keyword>
<feature type="coiled-coil region" evidence="1">
    <location>
        <begin position="162"/>
        <end position="189"/>
    </location>
</feature>
<reference evidence="2 3" key="1">
    <citation type="submission" date="2020-08" db="EMBL/GenBank/DDBJ databases">
        <title>Plant Genome Project.</title>
        <authorList>
            <person name="Zhang R.-G."/>
        </authorList>
    </citation>
    <scope>NUCLEOTIDE SEQUENCE [LARGE SCALE GENOMIC DNA]</scope>
    <source>
        <tissue evidence="2">Rhizome</tissue>
    </source>
</reference>
<comment type="caution">
    <text evidence="2">The sequence shown here is derived from an EMBL/GenBank/DDBJ whole genome shotgun (WGS) entry which is preliminary data.</text>
</comment>
<keyword evidence="1" id="KW-0175">Coiled coil</keyword>